<comment type="similarity">
    <text evidence="6 16">Belongs to the D-alanine--D-alanine ligase family.</text>
</comment>
<keyword evidence="9 16" id="KW-0436">Ligase</keyword>
<evidence type="ECO:0000313" key="20">
    <source>
        <dbReference type="EMBL" id="VFK44315.1"/>
    </source>
</evidence>
<dbReference type="GO" id="GO:0071555">
    <property type="term" value="P:cell wall organization"/>
    <property type="evidence" value="ECO:0007669"/>
    <property type="project" value="UniProtKB-KW"/>
</dbReference>
<evidence type="ECO:0000313" key="19">
    <source>
        <dbReference type="EMBL" id="VFK38236.1"/>
    </source>
</evidence>
<evidence type="ECO:0000256" key="14">
    <source>
        <dbReference type="ARBA" id="ARBA00023316"/>
    </source>
</evidence>
<dbReference type="PROSITE" id="PS00843">
    <property type="entry name" value="DALA_DALA_LIGASE_1"/>
    <property type="match status" value="1"/>
</dbReference>
<dbReference type="SUPFAM" id="SSF56059">
    <property type="entry name" value="Glutathione synthetase ATP-binding domain-like"/>
    <property type="match status" value="1"/>
</dbReference>
<evidence type="ECO:0000256" key="2">
    <source>
        <dbReference type="ARBA" id="ARBA00001946"/>
    </source>
</evidence>
<evidence type="ECO:0000259" key="18">
    <source>
        <dbReference type="PROSITE" id="PS50975"/>
    </source>
</evidence>
<evidence type="ECO:0000256" key="8">
    <source>
        <dbReference type="ARBA" id="ARBA00022490"/>
    </source>
</evidence>
<evidence type="ECO:0000256" key="6">
    <source>
        <dbReference type="ARBA" id="ARBA00010871"/>
    </source>
</evidence>
<comment type="catalytic activity">
    <reaction evidence="15 16">
        <text>2 D-alanine + ATP = D-alanyl-D-alanine + ADP + phosphate + H(+)</text>
        <dbReference type="Rhea" id="RHEA:11224"/>
        <dbReference type="ChEBI" id="CHEBI:15378"/>
        <dbReference type="ChEBI" id="CHEBI:30616"/>
        <dbReference type="ChEBI" id="CHEBI:43474"/>
        <dbReference type="ChEBI" id="CHEBI:57416"/>
        <dbReference type="ChEBI" id="CHEBI:57822"/>
        <dbReference type="ChEBI" id="CHEBI:456216"/>
        <dbReference type="EC" id="6.3.2.4"/>
    </reaction>
</comment>
<evidence type="ECO:0000256" key="7">
    <source>
        <dbReference type="ARBA" id="ARBA00012216"/>
    </source>
</evidence>
<dbReference type="EMBL" id="CAADFU010000036">
    <property type="protein sequence ID" value="VFK44315.1"/>
    <property type="molecule type" value="Genomic_DNA"/>
</dbReference>
<evidence type="ECO:0000256" key="4">
    <source>
        <dbReference type="ARBA" id="ARBA00004496"/>
    </source>
</evidence>
<keyword evidence="12 16" id="KW-0133">Cell shape</keyword>
<dbReference type="InterPro" id="IPR011127">
    <property type="entry name" value="Dala_Dala_lig_N"/>
</dbReference>
<dbReference type="PANTHER" id="PTHR23132">
    <property type="entry name" value="D-ALANINE--D-ALANINE LIGASE"/>
    <property type="match status" value="1"/>
</dbReference>
<evidence type="ECO:0000256" key="11">
    <source>
        <dbReference type="ARBA" id="ARBA00022840"/>
    </source>
</evidence>
<dbReference type="InterPro" id="IPR005905">
    <property type="entry name" value="D_ala_D_ala"/>
</dbReference>
<evidence type="ECO:0000256" key="16">
    <source>
        <dbReference type="HAMAP-Rule" id="MF_00047"/>
    </source>
</evidence>
<keyword evidence="11 17" id="KW-0067">ATP-binding</keyword>
<dbReference type="AlphaFoldDB" id="A0A451BM11"/>
<comment type="cofactor">
    <cofactor evidence="1">
        <name>Mn(2+)</name>
        <dbReference type="ChEBI" id="CHEBI:29035"/>
    </cofactor>
</comment>
<sequence length="403" mass="44993">MDQQKRVAVFFGGRSPEHDVSIITGLQALTAIASIHYDPFPVYIDLAGRWWIGEALRERSTYLPDAITRKNLARVMLDSTPGAGGALHPWKSGFFRKARPVHFDIALLALHGLSGENGDLQGAFEVAHVPYTGMRVLASSLLMDKVLTKEMLRDKDIPLLPYTVIEKPSQGLLPEPDELERICGNLAFPCCIKPRHLGSSIGVAKVDSLDELNAVLPNIFRYDTFAIVEPFVNHLTEYNISVRRNGQSIAVSAIEQPKHSDDLLDFKQKYRAGMDGKTGKIQGTVNEGMLSATRTINPELEAKTKQNLIRWARIAFETVGGTGAPRIDFLCDEQMEEIWLNEVNPCPGSFGYFLWEAASEPLLFTELLTHLLEEAEILQARHQLPYDPVPEDARLFRRSTNSS</sequence>
<dbReference type="Gene3D" id="3.30.470.20">
    <property type="entry name" value="ATP-grasp fold, B domain"/>
    <property type="match status" value="1"/>
</dbReference>
<dbReference type="EMBL" id="CAADHB010000044">
    <property type="protein sequence ID" value="VFK79303.1"/>
    <property type="molecule type" value="Genomic_DNA"/>
</dbReference>
<reference evidence="21" key="1">
    <citation type="submission" date="2019-02" db="EMBL/GenBank/DDBJ databases">
        <authorList>
            <person name="Gruber-Vodicka R. H."/>
            <person name="Seah K. B. B."/>
        </authorList>
    </citation>
    <scope>NUCLEOTIDE SEQUENCE</scope>
    <source>
        <strain evidence="21">BECK_S127</strain>
        <strain evidence="20">BECK_S1320</strain>
        <strain evidence="19">BECK_S1321</strain>
    </source>
</reference>
<comment type="pathway">
    <text evidence="5 16">Cell wall biogenesis; peptidoglycan biosynthesis.</text>
</comment>
<keyword evidence="13 16" id="KW-0573">Peptidoglycan synthesis</keyword>
<dbReference type="Pfam" id="PF07478">
    <property type="entry name" value="Dala_Dala_lig_C"/>
    <property type="match status" value="1"/>
</dbReference>
<dbReference type="InterPro" id="IPR013815">
    <property type="entry name" value="ATP_grasp_subdomain_1"/>
</dbReference>
<dbReference type="Pfam" id="PF01820">
    <property type="entry name" value="Dala_Dala_lig_N"/>
    <property type="match status" value="1"/>
</dbReference>
<dbReference type="HAMAP" id="MF_00047">
    <property type="entry name" value="Dala_Dala_lig"/>
    <property type="match status" value="1"/>
</dbReference>
<dbReference type="UniPathway" id="UPA00219"/>
<dbReference type="PROSITE" id="PS50975">
    <property type="entry name" value="ATP_GRASP"/>
    <property type="match status" value="1"/>
</dbReference>
<evidence type="ECO:0000256" key="13">
    <source>
        <dbReference type="ARBA" id="ARBA00022984"/>
    </source>
</evidence>
<evidence type="ECO:0000256" key="3">
    <source>
        <dbReference type="ARBA" id="ARBA00003921"/>
    </source>
</evidence>
<dbReference type="EC" id="6.3.2.4" evidence="7 16"/>
<accession>A0A451BM11</accession>
<evidence type="ECO:0000256" key="17">
    <source>
        <dbReference type="PROSITE-ProRule" id="PRU00409"/>
    </source>
</evidence>
<dbReference type="InterPro" id="IPR011761">
    <property type="entry name" value="ATP-grasp"/>
</dbReference>
<proteinExistence type="inferred from homology"/>
<evidence type="ECO:0000256" key="9">
    <source>
        <dbReference type="ARBA" id="ARBA00022598"/>
    </source>
</evidence>
<evidence type="ECO:0000313" key="21">
    <source>
        <dbReference type="EMBL" id="VFK79303.1"/>
    </source>
</evidence>
<dbReference type="GO" id="GO:0005737">
    <property type="term" value="C:cytoplasm"/>
    <property type="evidence" value="ECO:0007669"/>
    <property type="project" value="UniProtKB-SubCell"/>
</dbReference>
<evidence type="ECO:0000256" key="5">
    <source>
        <dbReference type="ARBA" id="ARBA00004752"/>
    </source>
</evidence>
<comment type="subcellular location">
    <subcellularLocation>
        <location evidence="4 16">Cytoplasm</location>
    </subcellularLocation>
</comment>
<dbReference type="PANTHER" id="PTHR23132:SF23">
    <property type="entry name" value="D-ALANINE--D-ALANINE LIGASE B"/>
    <property type="match status" value="1"/>
</dbReference>
<evidence type="ECO:0000256" key="10">
    <source>
        <dbReference type="ARBA" id="ARBA00022741"/>
    </source>
</evidence>
<dbReference type="SUPFAM" id="SSF52440">
    <property type="entry name" value="PreATP-grasp domain"/>
    <property type="match status" value="1"/>
</dbReference>
<name>A0A451BM11_9GAMM</name>
<dbReference type="EMBL" id="CAADFR010000023">
    <property type="protein sequence ID" value="VFK38236.1"/>
    <property type="molecule type" value="Genomic_DNA"/>
</dbReference>
<dbReference type="GO" id="GO:0046872">
    <property type="term" value="F:metal ion binding"/>
    <property type="evidence" value="ECO:0007669"/>
    <property type="project" value="InterPro"/>
</dbReference>
<feature type="domain" description="ATP-grasp" evidence="18">
    <location>
        <begin position="149"/>
        <end position="373"/>
    </location>
</feature>
<keyword evidence="10 17" id="KW-0547">Nucleotide-binding</keyword>
<comment type="cofactor">
    <cofactor evidence="2">
        <name>Mg(2+)</name>
        <dbReference type="ChEBI" id="CHEBI:18420"/>
    </cofactor>
</comment>
<dbReference type="Gene3D" id="3.30.1490.20">
    <property type="entry name" value="ATP-grasp fold, A domain"/>
    <property type="match status" value="1"/>
</dbReference>
<evidence type="ECO:0000256" key="12">
    <source>
        <dbReference type="ARBA" id="ARBA00022960"/>
    </source>
</evidence>
<dbReference type="GO" id="GO:0009252">
    <property type="term" value="P:peptidoglycan biosynthetic process"/>
    <property type="evidence" value="ECO:0007669"/>
    <property type="project" value="UniProtKB-UniRule"/>
</dbReference>
<organism evidence="21">
    <name type="scientific">Candidatus Kentrum sp. SD</name>
    <dbReference type="NCBI Taxonomy" id="2126332"/>
    <lineage>
        <taxon>Bacteria</taxon>
        <taxon>Pseudomonadati</taxon>
        <taxon>Pseudomonadota</taxon>
        <taxon>Gammaproteobacteria</taxon>
        <taxon>Candidatus Kentrum</taxon>
    </lineage>
</organism>
<dbReference type="InterPro" id="IPR016185">
    <property type="entry name" value="PreATP-grasp_dom_sf"/>
</dbReference>
<dbReference type="GO" id="GO:0008360">
    <property type="term" value="P:regulation of cell shape"/>
    <property type="evidence" value="ECO:0007669"/>
    <property type="project" value="UniProtKB-KW"/>
</dbReference>
<dbReference type="GO" id="GO:0008716">
    <property type="term" value="F:D-alanine-D-alanine ligase activity"/>
    <property type="evidence" value="ECO:0007669"/>
    <property type="project" value="UniProtKB-UniRule"/>
</dbReference>
<dbReference type="Gene3D" id="3.40.50.20">
    <property type="match status" value="1"/>
</dbReference>
<dbReference type="GO" id="GO:0005524">
    <property type="term" value="F:ATP binding"/>
    <property type="evidence" value="ECO:0007669"/>
    <property type="project" value="UniProtKB-UniRule"/>
</dbReference>
<dbReference type="InterPro" id="IPR000291">
    <property type="entry name" value="D-Ala_lig_Van_CS"/>
</dbReference>
<keyword evidence="8 16" id="KW-0963">Cytoplasm</keyword>
<comment type="function">
    <text evidence="3 16">Cell wall formation.</text>
</comment>
<dbReference type="InterPro" id="IPR011095">
    <property type="entry name" value="Dala_Dala_lig_C"/>
</dbReference>
<gene>
    <name evidence="16" type="primary">ddl</name>
    <name evidence="21" type="ORF">BECKSD772D_GA0070982_10446</name>
    <name evidence="20" type="ORF">BECKSD772E_GA0070983_10365</name>
    <name evidence="19" type="ORF">BECKSD772F_GA0070984_10235</name>
</gene>
<evidence type="ECO:0000256" key="15">
    <source>
        <dbReference type="ARBA" id="ARBA00047614"/>
    </source>
</evidence>
<protein>
    <recommendedName>
        <fullName evidence="7 16">D-alanine--D-alanine ligase</fullName>
        <ecNumber evidence="7 16">6.3.2.4</ecNumber>
    </recommendedName>
    <alternativeName>
        <fullName evidence="16">D-Ala-D-Ala ligase</fullName>
    </alternativeName>
    <alternativeName>
        <fullName evidence="16">D-alanylalanine synthetase</fullName>
    </alternativeName>
</protein>
<evidence type="ECO:0000256" key="1">
    <source>
        <dbReference type="ARBA" id="ARBA00001936"/>
    </source>
</evidence>
<keyword evidence="14 16" id="KW-0961">Cell wall biogenesis/degradation</keyword>